<dbReference type="EMBL" id="SODV01000001">
    <property type="protein sequence ID" value="TDX00475.1"/>
    <property type="molecule type" value="Genomic_DNA"/>
</dbReference>
<sequence length="94" mass="10130">MRKKSILVGVICLLVAGGGAAATKMTSNITYMYYYEEILGDPSTCETVVLNTDPSCDTGGIIDCDVTVTDVGVRQLYVTKEPLNNFCLTPLSKE</sequence>
<comment type="caution">
    <text evidence="2">The sequence shown here is derived from an EMBL/GenBank/DDBJ whole genome shotgun (WGS) entry which is preliminary data.</text>
</comment>
<protein>
    <recommendedName>
        <fullName evidence="4">DUF4333 domain-containing protein</fullName>
    </recommendedName>
</protein>
<feature type="signal peptide" evidence="1">
    <location>
        <begin position="1"/>
        <end position="21"/>
    </location>
</feature>
<evidence type="ECO:0008006" key="4">
    <source>
        <dbReference type="Google" id="ProtNLM"/>
    </source>
</evidence>
<feature type="chain" id="PRO_5020920443" description="DUF4333 domain-containing protein" evidence="1">
    <location>
        <begin position="22"/>
        <end position="94"/>
    </location>
</feature>
<dbReference type="AlphaFoldDB" id="A0A4R8DST9"/>
<evidence type="ECO:0000313" key="3">
    <source>
        <dbReference type="Proteomes" id="UP000294498"/>
    </source>
</evidence>
<organism evidence="2 3">
    <name type="scientific">Dinghuibacter silviterrae</name>
    <dbReference type="NCBI Taxonomy" id="1539049"/>
    <lineage>
        <taxon>Bacteria</taxon>
        <taxon>Pseudomonadati</taxon>
        <taxon>Bacteroidota</taxon>
        <taxon>Chitinophagia</taxon>
        <taxon>Chitinophagales</taxon>
        <taxon>Chitinophagaceae</taxon>
        <taxon>Dinghuibacter</taxon>
    </lineage>
</organism>
<keyword evidence="1" id="KW-0732">Signal</keyword>
<dbReference type="Proteomes" id="UP000294498">
    <property type="component" value="Unassembled WGS sequence"/>
</dbReference>
<reference evidence="2 3" key="1">
    <citation type="submission" date="2019-03" db="EMBL/GenBank/DDBJ databases">
        <title>Genomic Encyclopedia of Type Strains, Phase IV (KMG-IV): sequencing the most valuable type-strain genomes for metagenomic binning, comparative biology and taxonomic classification.</title>
        <authorList>
            <person name="Goeker M."/>
        </authorList>
    </citation>
    <scope>NUCLEOTIDE SEQUENCE [LARGE SCALE GENOMIC DNA]</scope>
    <source>
        <strain evidence="2 3">DSM 100059</strain>
    </source>
</reference>
<keyword evidence="3" id="KW-1185">Reference proteome</keyword>
<dbReference type="RefSeq" id="WP_133992175.1">
    <property type="nucleotide sequence ID" value="NZ_SODV01000001.1"/>
</dbReference>
<accession>A0A4R8DST9</accession>
<evidence type="ECO:0000256" key="1">
    <source>
        <dbReference type="SAM" id="SignalP"/>
    </source>
</evidence>
<gene>
    <name evidence="2" type="ORF">EDB95_1500</name>
</gene>
<proteinExistence type="predicted"/>
<name>A0A4R8DST9_9BACT</name>
<evidence type="ECO:0000313" key="2">
    <source>
        <dbReference type="EMBL" id="TDX00475.1"/>
    </source>
</evidence>